<proteinExistence type="predicted"/>
<comment type="caution">
    <text evidence="1">The sequence shown here is derived from an EMBL/GenBank/DDBJ whole genome shotgun (WGS) entry which is preliminary data.</text>
</comment>
<evidence type="ECO:0000313" key="1">
    <source>
        <dbReference type="EMBL" id="KAA3462048.1"/>
    </source>
</evidence>
<gene>
    <name evidence="1" type="ORF">EPI10_028573</name>
</gene>
<keyword evidence="1" id="KW-0548">Nucleotidyltransferase</keyword>
<dbReference type="EMBL" id="SMMG02000009">
    <property type="protein sequence ID" value="KAA3462048.1"/>
    <property type="molecule type" value="Genomic_DNA"/>
</dbReference>
<name>A0A5B6UXH8_9ROSI</name>
<keyword evidence="2" id="KW-1185">Reference proteome</keyword>
<accession>A0A5B6UXH8</accession>
<dbReference type="Proteomes" id="UP000325315">
    <property type="component" value="Unassembled WGS sequence"/>
</dbReference>
<dbReference type="GO" id="GO:0003964">
    <property type="term" value="F:RNA-directed DNA polymerase activity"/>
    <property type="evidence" value="ECO:0007669"/>
    <property type="project" value="UniProtKB-KW"/>
</dbReference>
<sequence>MDFFRGLPLTPSKKDSIWVIVDRLTKSTHFILVYRLFVKEVGYQFLSFLIGILVSRINFGRSYISLLMAPYEALYGHKCRTPLCWTELGEKKIIWDHLKAASDRQKSYSELKRKDTEFSVGDQVFLKVSSWKKVS</sequence>
<dbReference type="PANTHER" id="PTHR45835">
    <property type="entry name" value="YALI0A06105P"/>
    <property type="match status" value="1"/>
</dbReference>
<dbReference type="PANTHER" id="PTHR45835:SF99">
    <property type="entry name" value="CHROMO DOMAIN-CONTAINING PROTEIN-RELATED"/>
    <property type="match status" value="1"/>
</dbReference>
<keyword evidence="1" id="KW-0808">Transferase</keyword>
<evidence type="ECO:0000313" key="2">
    <source>
        <dbReference type="Proteomes" id="UP000325315"/>
    </source>
</evidence>
<keyword evidence="1" id="KW-0695">RNA-directed DNA polymerase</keyword>
<dbReference type="AlphaFoldDB" id="A0A5B6UXH8"/>
<organism evidence="1 2">
    <name type="scientific">Gossypium australe</name>
    <dbReference type="NCBI Taxonomy" id="47621"/>
    <lineage>
        <taxon>Eukaryota</taxon>
        <taxon>Viridiplantae</taxon>
        <taxon>Streptophyta</taxon>
        <taxon>Embryophyta</taxon>
        <taxon>Tracheophyta</taxon>
        <taxon>Spermatophyta</taxon>
        <taxon>Magnoliopsida</taxon>
        <taxon>eudicotyledons</taxon>
        <taxon>Gunneridae</taxon>
        <taxon>Pentapetalae</taxon>
        <taxon>rosids</taxon>
        <taxon>malvids</taxon>
        <taxon>Malvales</taxon>
        <taxon>Malvaceae</taxon>
        <taxon>Malvoideae</taxon>
        <taxon>Gossypium</taxon>
    </lineage>
</organism>
<reference evidence="2" key="1">
    <citation type="journal article" date="2019" name="Plant Biotechnol. J.">
        <title>Genome sequencing of the Australian wild diploid species Gossypium australe highlights disease resistance and delayed gland morphogenesis.</title>
        <authorList>
            <person name="Cai Y."/>
            <person name="Cai X."/>
            <person name="Wang Q."/>
            <person name="Wang P."/>
            <person name="Zhang Y."/>
            <person name="Cai C."/>
            <person name="Xu Y."/>
            <person name="Wang K."/>
            <person name="Zhou Z."/>
            <person name="Wang C."/>
            <person name="Geng S."/>
            <person name="Li B."/>
            <person name="Dong Q."/>
            <person name="Hou Y."/>
            <person name="Wang H."/>
            <person name="Ai P."/>
            <person name="Liu Z."/>
            <person name="Yi F."/>
            <person name="Sun M."/>
            <person name="An G."/>
            <person name="Cheng J."/>
            <person name="Zhang Y."/>
            <person name="Shi Q."/>
            <person name="Xie Y."/>
            <person name="Shi X."/>
            <person name="Chang Y."/>
            <person name="Huang F."/>
            <person name="Chen Y."/>
            <person name="Hong S."/>
            <person name="Mi L."/>
            <person name="Sun Q."/>
            <person name="Zhang L."/>
            <person name="Zhou B."/>
            <person name="Peng R."/>
            <person name="Zhang X."/>
            <person name="Liu F."/>
        </authorList>
    </citation>
    <scope>NUCLEOTIDE SEQUENCE [LARGE SCALE GENOMIC DNA]</scope>
    <source>
        <strain evidence="2">cv. PA1801</strain>
    </source>
</reference>
<protein>
    <submittedName>
        <fullName evidence="1">Reverse transcriptase</fullName>
    </submittedName>
</protein>